<evidence type="ECO:0000256" key="3">
    <source>
        <dbReference type="ARBA" id="ARBA00022989"/>
    </source>
</evidence>
<feature type="transmembrane region" description="Helical" evidence="5">
    <location>
        <begin position="352"/>
        <end position="373"/>
    </location>
</feature>
<dbReference type="GO" id="GO:0016020">
    <property type="term" value="C:membrane"/>
    <property type="evidence" value="ECO:0007669"/>
    <property type="project" value="UniProtKB-SubCell"/>
</dbReference>
<evidence type="ECO:0000259" key="6">
    <source>
        <dbReference type="PROSITE" id="PS50850"/>
    </source>
</evidence>
<evidence type="ECO:0000256" key="4">
    <source>
        <dbReference type="ARBA" id="ARBA00023136"/>
    </source>
</evidence>
<dbReference type="InterPro" id="IPR011701">
    <property type="entry name" value="MFS"/>
</dbReference>
<protein>
    <submittedName>
        <fullName evidence="7">MFS transporter</fullName>
    </submittedName>
</protein>
<dbReference type="PROSITE" id="PS50850">
    <property type="entry name" value="MFS"/>
    <property type="match status" value="1"/>
</dbReference>
<evidence type="ECO:0000256" key="1">
    <source>
        <dbReference type="ARBA" id="ARBA00004141"/>
    </source>
</evidence>
<feature type="transmembrane region" description="Helical" evidence="5">
    <location>
        <begin position="238"/>
        <end position="255"/>
    </location>
</feature>
<keyword evidence="2 5" id="KW-0812">Transmembrane</keyword>
<feature type="transmembrane region" description="Helical" evidence="5">
    <location>
        <begin position="290"/>
        <end position="312"/>
    </location>
</feature>
<proteinExistence type="predicted"/>
<keyword evidence="3 5" id="KW-1133">Transmembrane helix</keyword>
<dbReference type="Pfam" id="PF07690">
    <property type="entry name" value="MFS_1"/>
    <property type="match status" value="1"/>
</dbReference>
<dbReference type="PANTHER" id="PTHR23518">
    <property type="entry name" value="C-METHYLTRANSFERASE"/>
    <property type="match status" value="1"/>
</dbReference>
<sequence>MNRNIKTIVVTLFVVSISSNTWFFLFPIFLKNLGASDKNVAFSYTILTFLITSGQYIGGIFSDKWGRKPVITYPTLIIGILLFALSYSKHWTFAIIVMGISHFIGSFQMPAFTALIGESSEKEKGKIFGYTELAYFLGCATGPLIGALLLTWFNLNIIMRLSSSLVFVAFILRLLYLEETFHSEHQEINIKGIVNPLFIVFLAAGIFFYLMDATTVWGPFITLHMKEFLKFNKKNINLLFSLGAFLQAIVSISAGRISDKIGHIKSMMLGMLGHSSLLLLWSFLSRGELTYILVPFSFMFIQFSYISYQVIINLITHRKTRGRAIGLFGTVAGLISSLGPMIGYWLKKNISPQGPFMGAFAFAIISTIFLVILKNLTKEDIIGS</sequence>
<dbReference type="SUPFAM" id="SSF103473">
    <property type="entry name" value="MFS general substrate transporter"/>
    <property type="match status" value="1"/>
</dbReference>
<feature type="transmembrane region" description="Helical" evidence="5">
    <location>
        <begin position="157"/>
        <end position="176"/>
    </location>
</feature>
<feature type="transmembrane region" description="Helical" evidence="5">
    <location>
        <begin position="197"/>
        <end position="218"/>
    </location>
</feature>
<feature type="transmembrane region" description="Helical" evidence="5">
    <location>
        <begin position="93"/>
        <end position="115"/>
    </location>
</feature>
<dbReference type="Proteomes" id="UP000886050">
    <property type="component" value="Unassembled WGS sequence"/>
</dbReference>
<comment type="subcellular location">
    <subcellularLocation>
        <location evidence="1">Membrane</location>
        <topology evidence="1">Multi-pass membrane protein</topology>
    </subcellularLocation>
</comment>
<name>A0A7V5LT25_UNCW3</name>
<gene>
    <name evidence="7" type="ORF">ENL43_00670</name>
</gene>
<accession>A0A7V5LT25</accession>
<dbReference type="PANTHER" id="PTHR23518:SF2">
    <property type="entry name" value="MAJOR FACILITATOR SUPERFAMILY TRANSPORTER"/>
    <property type="match status" value="1"/>
</dbReference>
<evidence type="ECO:0000313" key="7">
    <source>
        <dbReference type="EMBL" id="HHF52860.1"/>
    </source>
</evidence>
<dbReference type="InterPro" id="IPR020846">
    <property type="entry name" value="MFS_dom"/>
</dbReference>
<evidence type="ECO:0000256" key="2">
    <source>
        <dbReference type="ARBA" id="ARBA00022692"/>
    </source>
</evidence>
<keyword evidence="4 5" id="KW-0472">Membrane</keyword>
<feature type="transmembrane region" description="Helical" evidence="5">
    <location>
        <begin position="127"/>
        <end position="151"/>
    </location>
</feature>
<comment type="caution">
    <text evidence="7">The sequence shown here is derived from an EMBL/GenBank/DDBJ whole genome shotgun (WGS) entry which is preliminary data.</text>
</comment>
<feature type="transmembrane region" description="Helical" evidence="5">
    <location>
        <begin position="267"/>
        <end position="284"/>
    </location>
</feature>
<dbReference type="InterPro" id="IPR036259">
    <property type="entry name" value="MFS_trans_sf"/>
</dbReference>
<feature type="transmembrane region" description="Helical" evidence="5">
    <location>
        <begin position="70"/>
        <end position="87"/>
    </location>
</feature>
<dbReference type="Gene3D" id="1.20.1250.20">
    <property type="entry name" value="MFS general substrate transporter like domains"/>
    <property type="match status" value="2"/>
</dbReference>
<feature type="transmembrane region" description="Helical" evidence="5">
    <location>
        <begin position="7"/>
        <end position="29"/>
    </location>
</feature>
<dbReference type="AlphaFoldDB" id="A0A7V5LT25"/>
<feature type="transmembrane region" description="Helical" evidence="5">
    <location>
        <begin position="41"/>
        <end position="58"/>
    </location>
</feature>
<dbReference type="CDD" id="cd17325">
    <property type="entry name" value="MFS_MdtG_SLC18_like"/>
    <property type="match status" value="1"/>
</dbReference>
<dbReference type="InterPro" id="IPR005829">
    <property type="entry name" value="Sugar_transporter_CS"/>
</dbReference>
<dbReference type="GO" id="GO:0022857">
    <property type="term" value="F:transmembrane transporter activity"/>
    <property type="evidence" value="ECO:0007669"/>
    <property type="project" value="InterPro"/>
</dbReference>
<dbReference type="PROSITE" id="PS00216">
    <property type="entry name" value="SUGAR_TRANSPORT_1"/>
    <property type="match status" value="1"/>
</dbReference>
<evidence type="ECO:0000256" key="5">
    <source>
        <dbReference type="SAM" id="Phobius"/>
    </source>
</evidence>
<dbReference type="EMBL" id="DRTX01000041">
    <property type="protein sequence ID" value="HHF52860.1"/>
    <property type="molecule type" value="Genomic_DNA"/>
</dbReference>
<reference evidence="7" key="1">
    <citation type="journal article" date="2020" name="mSystems">
        <title>Genome- and Community-Level Interaction Insights into Carbon Utilization and Element Cycling Functions of Hydrothermarchaeota in Hydrothermal Sediment.</title>
        <authorList>
            <person name="Zhou Z."/>
            <person name="Liu Y."/>
            <person name="Xu W."/>
            <person name="Pan J."/>
            <person name="Luo Z.H."/>
            <person name="Li M."/>
        </authorList>
    </citation>
    <scope>NUCLEOTIDE SEQUENCE [LARGE SCALE GENOMIC DNA]</scope>
    <source>
        <strain evidence="7">HyVt-96</strain>
    </source>
</reference>
<feature type="domain" description="Major facilitator superfamily (MFS) profile" evidence="6">
    <location>
        <begin position="4"/>
        <end position="378"/>
    </location>
</feature>
<organism evidence="7">
    <name type="scientific">candidate division WOR-3 bacterium</name>
    <dbReference type="NCBI Taxonomy" id="2052148"/>
    <lineage>
        <taxon>Bacteria</taxon>
        <taxon>Bacteria division WOR-3</taxon>
    </lineage>
</organism>
<feature type="transmembrane region" description="Helical" evidence="5">
    <location>
        <begin position="324"/>
        <end position="346"/>
    </location>
</feature>